<evidence type="ECO:0008006" key="5">
    <source>
        <dbReference type="Google" id="ProtNLM"/>
    </source>
</evidence>
<proteinExistence type="predicted"/>
<keyword evidence="1" id="KW-0620">Polyamine biosynthesis</keyword>
<feature type="chain" id="PRO_5043719373" description="Spermidine synthase" evidence="2">
    <location>
        <begin position="21"/>
        <end position="290"/>
    </location>
</feature>
<keyword evidence="2" id="KW-0732">Signal</keyword>
<dbReference type="RefSeq" id="WP_265591000.1">
    <property type="nucleotide sequence ID" value="NZ_BQKC01000001.1"/>
</dbReference>
<dbReference type="GO" id="GO:0006596">
    <property type="term" value="P:polyamine biosynthetic process"/>
    <property type="evidence" value="ECO:0007669"/>
    <property type="project" value="UniProtKB-KW"/>
</dbReference>
<dbReference type="PANTHER" id="PTHR43317:SF1">
    <property type="entry name" value="THERMOSPERMINE SYNTHASE ACAULIS5"/>
    <property type="match status" value="1"/>
</dbReference>
<dbReference type="Pfam" id="PF01564">
    <property type="entry name" value="Spermine_synth"/>
    <property type="match status" value="1"/>
</dbReference>
<dbReference type="EMBL" id="BQKC01000001">
    <property type="protein sequence ID" value="GJM56018.1"/>
    <property type="molecule type" value="Genomic_DNA"/>
</dbReference>
<evidence type="ECO:0000256" key="1">
    <source>
        <dbReference type="ARBA" id="ARBA00023115"/>
    </source>
</evidence>
<accession>A0AAV5B4Z7</accession>
<keyword evidence="4" id="KW-1185">Reference proteome</keyword>
<sequence length="290" mass="29955">MRGPLRVAAAVAVGAGAAVAAAAATTVLGRRDDRLFPTMFGRAHVFTTTSPDGRAIRVLSLGGGWQTVMYLDDPDEPAAAYARGFDLVLRDGAARAEDAGGRAAVEGADARSVLVIGGAGCAWPRHAVAVDDAVQVTVVEVDPAVVAIARREFHLDDAVARAGSTPSGEPRLRVVTDDGLRFLARRAMKGGRPFDAVINDAYAGTDAPEAFLSPVGLSLAKGAMAPGGLYVANVVCSPTDPSPVLAARDALLGTFSHVWDVPCPDPLAEEENHLLVASDADREVPGAYPL</sequence>
<dbReference type="Gene3D" id="3.40.50.150">
    <property type="entry name" value="Vaccinia Virus protein VP39"/>
    <property type="match status" value="1"/>
</dbReference>
<evidence type="ECO:0000313" key="3">
    <source>
        <dbReference type="EMBL" id="GJM56018.1"/>
    </source>
</evidence>
<dbReference type="PANTHER" id="PTHR43317">
    <property type="entry name" value="THERMOSPERMINE SYNTHASE ACAULIS5"/>
    <property type="match status" value="1"/>
</dbReference>
<dbReference type="AlphaFoldDB" id="A0AAV5B4Z7"/>
<feature type="signal peptide" evidence="2">
    <location>
        <begin position="1"/>
        <end position="20"/>
    </location>
</feature>
<protein>
    <recommendedName>
        <fullName evidence="5">Spermidine synthase</fullName>
    </recommendedName>
</protein>
<gene>
    <name evidence="3" type="ORF">ATOP_16730</name>
</gene>
<name>A0AAV5B4Z7_9ACTN</name>
<dbReference type="Proteomes" id="UP001055025">
    <property type="component" value="Unassembled WGS sequence"/>
</dbReference>
<dbReference type="SUPFAM" id="SSF53335">
    <property type="entry name" value="S-adenosyl-L-methionine-dependent methyltransferases"/>
    <property type="match status" value="1"/>
</dbReference>
<comment type="caution">
    <text evidence="3">The sequence shown here is derived from an EMBL/GenBank/DDBJ whole genome shotgun (WGS) entry which is preliminary data.</text>
</comment>
<reference evidence="3" key="1">
    <citation type="journal article" date="2022" name="Int. J. Syst. Evol. Microbiol.">
        <title>Granulimonas faecalis gen. nov., sp. nov., and Leptogranulimonas caecicola gen. nov., sp. nov., novel lactate-producing Atopobiaceae bacteria isolated from mouse intestines, and an emended description of the family Atopobiaceae.</title>
        <authorList>
            <person name="Morinaga K."/>
            <person name="Kusada H."/>
            <person name="Sakamoto S."/>
            <person name="Murakami T."/>
            <person name="Toyoda A."/>
            <person name="Mori H."/>
            <person name="Meng X.Y."/>
            <person name="Takashino M."/>
            <person name="Murotomi K."/>
            <person name="Tamaki H."/>
        </authorList>
    </citation>
    <scope>NUCLEOTIDE SEQUENCE</scope>
    <source>
        <strain evidence="3">OPF53</strain>
    </source>
</reference>
<dbReference type="InterPro" id="IPR029063">
    <property type="entry name" value="SAM-dependent_MTases_sf"/>
</dbReference>
<dbReference type="NCBIfam" id="NF037959">
    <property type="entry name" value="MFS_SpdSyn"/>
    <property type="match status" value="1"/>
</dbReference>
<evidence type="ECO:0000313" key="4">
    <source>
        <dbReference type="Proteomes" id="UP001055025"/>
    </source>
</evidence>
<organism evidence="3 4">
    <name type="scientific">Granulimonas faecalis</name>
    <dbReference type="NCBI Taxonomy" id="2894155"/>
    <lineage>
        <taxon>Bacteria</taxon>
        <taxon>Bacillati</taxon>
        <taxon>Actinomycetota</taxon>
        <taxon>Coriobacteriia</taxon>
        <taxon>Coriobacteriales</taxon>
        <taxon>Kribbibacteriaceae</taxon>
        <taxon>Granulimonas</taxon>
    </lineage>
</organism>
<evidence type="ECO:0000256" key="2">
    <source>
        <dbReference type="SAM" id="SignalP"/>
    </source>
</evidence>